<dbReference type="Proteomes" id="UP000231530">
    <property type="component" value="Unassembled WGS sequence"/>
</dbReference>
<name>A0A2H0TXB3_9BACT</name>
<organism evidence="1 2">
    <name type="scientific">Candidatus Magasanikbacteria bacterium CG10_big_fil_rev_8_21_14_0_10_42_10</name>
    <dbReference type="NCBI Taxonomy" id="1974649"/>
    <lineage>
        <taxon>Bacteria</taxon>
        <taxon>Candidatus Magasanikiibacteriota</taxon>
    </lineage>
</organism>
<gene>
    <name evidence="1" type="ORF">COU32_04105</name>
</gene>
<accession>A0A2H0TXB3</accession>
<evidence type="ECO:0000313" key="2">
    <source>
        <dbReference type="Proteomes" id="UP000231530"/>
    </source>
</evidence>
<comment type="caution">
    <text evidence="1">The sequence shown here is derived from an EMBL/GenBank/DDBJ whole genome shotgun (WGS) entry which is preliminary data.</text>
</comment>
<sequence>MVALHSWTVIGGSMPTHGETAAFEYISSIWVGGEDDDGKVELVVITDHLVRRLLSFTAKVDDEVGTVQIEVAQKFEIDDLALALLLVVRCMQVNYVKAELGELPVVTFTLDDFVDD</sequence>
<dbReference type="EMBL" id="PFBY01000043">
    <property type="protein sequence ID" value="PIR76047.1"/>
    <property type="molecule type" value="Genomic_DNA"/>
</dbReference>
<proteinExistence type="predicted"/>
<dbReference type="AlphaFoldDB" id="A0A2H0TXB3"/>
<evidence type="ECO:0000313" key="1">
    <source>
        <dbReference type="EMBL" id="PIR76047.1"/>
    </source>
</evidence>
<reference evidence="2" key="1">
    <citation type="submission" date="2017-09" db="EMBL/GenBank/DDBJ databases">
        <title>Depth-based differentiation of microbial function through sediment-hosted aquifers and enrichment of novel symbionts in the deep terrestrial subsurface.</title>
        <authorList>
            <person name="Probst A.J."/>
            <person name="Ladd B."/>
            <person name="Jarett J.K."/>
            <person name="Geller-Mcgrath D.E."/>
            <person name="Sieber C.M.K."/>
            <person name="Emerson J.B."/>
            <person name="Anantharaman K."/>
            <person name="Thomas B.C."/>
            <person name="Malmstrom R."/>
            <person name="Stieglmeier M."/>
            <person name="Klingl A."/>
            <person name="Woyke T."/>
            <person name="Ryan C.M."/>
            <person name="Banfield J.F."/>
        </authorList>
    </citation>
    <scope>NUCLEOTIDE SEQUENCE [LARGE SCALE GENOMIC DNA]</scope>
</reference>
<protein>
    <submittedName>
        <fullName evidence="1">Uncharacterized protein</fullName>
    </submittedName>
</protein>